<keyword evidence="2" id="KW-1185">Reference proteome</keyword>
<dbReference type="Proteomes" id="UP000002350">
    <property type="component" value="Chromosome"/>
</dbReference>
<dbReference type="KEGG" id="svo:SVI_0610"/>
<evidence type="ECO:0000313" key="2">
    <source>
        <dbReference type="Proteomes" id="UP000002350"/>
    </source>
</evidence>
<sequence length="70" mass="7855">MRKSNSTDEFSYLIAPRWNMYELIDIEYFNTVGSAPATSSPIKAQGASVKAKVSIARKILEPNKLPMQLH</sequence>
<gene>
    <name evidence="1" type="ordered locus">SVI_0610</name>
</gene>
<protein>
    <submittedName>
        <fullName evidence="1">Uncharacterized protein</fullName>
    </submittedName>
</protein>
<dbReference type="EMBL" id="AP011177">
    <property type="protein sequence ID" value="BAJ00581.1"/>
    <property type="molecule type" value="Genomic_DNA"/>
</dbReference>
<proteinExistence type="predicted"/>
<dbReference type="RefSeq" id="WP_013049894.1">
    <property type="nucleotide sequence ID" value="NC_014012.1"/>
</dbReference>
<dbReference type="HOGENOM" id="CLU_2755635_0_0_6"/>
<organism evidence="1 2">
    <name type="scientific">Shewanella violacea (strain JCM 10179 / CIP 106290 / LMG 19151 / DSS12)</name>
    <dbReference type="NCBI Taxonomy" id="637905"/>
    <lineage>
        <taxon>Bacteria</taxon>
        <taxon>Pseudomonadati</taxon>
        <taxon>Pseudomonadota</taxon>
        <taxon>Gammaproteobacteria</taxon>
        <taxon>Alteromonadales</taxon>
        <taxon>Shewanellaceae</taxon>
        <taxon>Shewanella</taxon>
    </lineage>
</organism>
<name>D4ZFY2_SHEVD</name>
<evidence type="ECO:0000313" key="1">
    <source>
        <dbReference type="EMBL" id="BAJ00581.1"/>
    </source>
</evidence>
<dbReference type="AlphaFoldDB" id="D4ZFY2"/>
<accession>D4ZFY2</accession>
<dbReference type="STRING" id="637905.SVI_0610"/>
<reference evidence="2" key="1">
    <citation type="journal article" date="2010" name="Mol. Biosyst.">
        <title>Complete genome sequence and comparative analysis of Shewanella violacea, a psychrophilic and piezophilic bacterium from deep sea floor sediments.</title>
        <authorList>
            <person name="Aono E."/>
            <person name="Baba T."/>
            <person name="Ara T."/>
            <person name="Nishi T."/>
            <person name="Nakamichi T."/>
            <person name="Inamoto E."/>
            <person name="Toyonaga H."/>
            <person name="Hasegawa M."/>
            <person name="Takai Y."/>
            <person name="Okumura Y."/>
            <person name="Baba M."/>
            <person name="Tomita M."/>
            <person name="Kato C."/>
            <person name="Oshima T."/>
            <person name="Nakasone K."/>
            <person name="Mori H."/>
        </authorList>
    </citation>
    <scope>NUCLEOTIDE SEQUENCE [LARGE SCALE GENOMIC DNA]</scope>
    <source>
        <strain evidence="2">JCM 10179 / CIP 106290 / LMG 19151 / DSS12</strain>
    </source>
</reference>